<dbReference type="OrthoDB" id="5836119at2759"/>
<gene>
    <name evidence="6" type="ORF">ASPWEDRAFT_171008</name>
</gene>
<keyword evidence="2" id="KW-0240">DNA-directed RNA polymerase</keyword>
<evidence type="ECO:0008006" key="8">
    <source>
        <dbReference type="Google" id="ProtNLM"/>
    </source>
</evidence>
<keyword evidence="4" id="KW-0539">Nucleus</keyword>
<evidence type="ECO:0000256" key="1">
    <source>
        <dbReference type="ARBA" id="ARBA00004123"/>
    </source>
</evidence>
<name>A0A1L9RRJ3_ASPWE</name>
<dbReference type="RefSeq" id="XP_040691215.1">
    <property type="nucleotide sequence ID" value="XM_040830711.1"/>
</dbReference>
<dbReference type="STRING" id="1073089.A0A1L9RRJ3"/>
<dbReference type="Pfam" id="PF05132">
    <property type="entry name" value="RNA_pol_Rpc4"/>
    <property type="match status" value="1"/>
</dbReference>
<dbReference type="VEuPathDB" id="FungiDB:ASPWEDRAFT_171008"/>
<sequence>MPPKAAPRRGGAAAPRRTDSTQSGSSASPNPSESRSTPTPGPSGSRPPVQRLQSLNKRTPTGSIPAKPSPLGNGGNGEPAKPTLKYKPRAVGRRSKEEREAIEKLEAERHRERLKEAAAIQRGRGGGPAGRGGRGRGGGPGGANGPFGAGRRGRGGRFGEGDSRASSMSRRSRSVIDMGSGAAPQDYSSDESDSGIRVSIDYINLESDDEEFDDMVDKKKGKIPARNVRREKGLRPIRVERVPHEERAVSVNMESSSSKSADIRQEAQDKAQEKADDDALFVQQDDDSKTTEPEPRVKEEPTDDGDQVMTDAIPHADEAAATDDELLPAQKVKVRRNLSPRQQEREQREQEEREQAQAQAPVAAKDPRSLLRTREEIEEFERHEQDLEAIKKLLIVEQKEEEKPAEPKKTPPDAPETTTEDQQDKPDEKVEKKEEGAEEEEKEETAEDKLAGQLFLVQFPPMTPNLIVPGTGVAEDEETTQNAGEPGASGEETAVKHEDGDVEVLDGGVETTPKARKVVTASDWQLSAGRAGKLNVHASGRLTMDWGGISFELDRAATVNFLQEALVMSTPNASPEEYEENRVWAMGQLSGKFTVTPDWAKML</sequence>
<feature type="compositionally biased region" description="Basic and acidic residues" evidence="5">
    <location>
        <begin position="397"/>
        <end position="411"/>
    </location>
</feature>
<feature type="compositionally biased region" description="Basic and acidic residues" evidence="5">
    <location>
        <begin position="286"/>
        <end position="300"/>
    </location>
</feature>
<evidence type="ECO:0000256" key="2">
    <source>
        <dbReference type="ARBA" id="ARBA00022478"/>
    </source>
</evidence>
<feature type="compositionally biased region" description="Gly residues" evidence="5">
    <location>
        <begin position="123"/>
        <end position="150"/>
    </location>
</feature>
<organism evidence="6 7">
    <name type="scientific">Aspergillus wentii DTO 134E9</name>
    <dbReference type="NCBI Taxonomy" id="1073089"/>
    <lineage>
        <taxon>Eukaryota</taxon>
        <taxon>Fungi</taxon>
        <taxon>Dikarya</taxon>
        <taxon>Ascomycota</taxon>
        <taxon>Pezizomycotina</taxon>
        <taxon>Eurotiomycetes</taxon>
        <taxon>Eurotiomycetidae</taxon>
        <taxon>Eurotiales</taxon>
        <taxon>Aspergillaceae</taxon>
        <taxon>Aspergillus</taxon>
        <taxon>Aspergillus subgen. Cremei</taxon>
    </lineage>
</organism>
<protein>
    <recommendedName>
        <fullName evidence="8">RNA polymerase III RPC4-domain-containing protein</fullName>
    </recommendedName>
</protein>
<evidence type="ECO:0000256" key="3">
    <source>
        <dbReference type="ARBA" id="ARBA00023163"/>
    </source>
</evidence>
<dbReference type="InterPro" id="IPR007811">
    <property type="entry name" value="RPC4"/>
</dbReference>
<feature type="region of interest" description="Disordered" evidence="5">
    <location>
        <begin position="1"/>
        <end position="448"/>
    </location>
</feature>
<reference evidence="7" key="1">
    <citation type="journal article" date="2017" name="Genome Biol.">
        <title>Comparative genomics reveals high biological diversity and specific adaptations in the industrially and medically important fungal genus Aspergillus.</title>
        <authorList>
            <person name="de Vries R.P."/>
            <person name="Riley R."/>
            <person name="Wiebenga A."/>
            <person name="Aguilar-Osorio G."/>
            <person name="Amillis S."/>
            <person name="Uchima C.A."/>
            <person name="Anderluh G."/>
            <person name="Asadollahi M."/>
            <person name="Askin M."/>
            <person name="Barry K."/>
            <person name="Battaglia E."/>
            <person name="Bayram O."/>
            <person name="Benocci T."/>
            <person name="Braus-Stromeyer S.A."/>
            <person name="Caldana C."/>
            <person name="Canovas D."/>
            <person name="Cerqueira G.C."/>
            <person name="Chen F."/>
            <person name="Chen W."/>
            <person name="Choi C."/>
            <person name="Clum A."/>
            <person name="Dos Santos R.A."/>
            <person name="Damasio A.R."/>
            <person name="Diallinas G."/>
            <person name="Emri T."/>
            <person name="Fekete E."/>
            <person name="Flipphi M."/>
            <person name="Freyberg S."/>
            <person name="Gallo A."/>
            <person name="Gournas C."/>
            <person name="Habgood R."/>
            <person name="Hainaut M."/>
            <person name="Harispe M.L."/>
            <person name="Henrissat B."/>
            <person name="Hilden K.S."/>
            <person name="Hope R."/>
            <person name="Hossain A."/>
            <person name="Karabika E."/>
            <person name="Karaffa L."/>
            <person name="Karanyi Z."/>
            <person name="Krasevec N."/>
            <person name="Kuo A."/>
            <person name="Kusch H."/>
            <person name="LaButti K."/>
            <person name="Lagendijk E.L."/>
            <person name="Lapidus A."/>
            <person name="Levasseur A."/>
            <person name="Lindquist E."/>
            <person name="Lipzen A."/>
            <person name="Logrieco A.F."/>
            <person name="MacCabe A."/>
            <person name="Maekelae M.R."/>
            <person name="Malavazi I."/>
            <person name="Melin P."/>
            <person name="Meyer V."/>
            <person name="Mielnichuk N."/>
            <person name="Miskei M."/>
            <person name="Molnar A.P."/>
            <person name="Mule G."/>
            <person name="Ngan C.Y."/>
            <person name="Orejas M."/>
            <person name="Orosz E."/>
            <person name="Ouedraogo J.P."/>
            <person name="Overkamp K.M."/>
            <person name="Park H.-S."/>
            <person name="Perrone G."/>
            <person name="Piumi F."/>
            <person name="Punt P.J."/>
            <person name="Ram A.F."/>
            <person name="Ramon A."/>
            <person name="Rauscher S."/>
            <person name="Record E."/>
            <person name="Riano-Pachon D.M."/>
            <person name="Robert V."/>
            <person name="Roehrig J."/>
            <person name="Ruller R."/>
            <person name="Salamov A."/>
            <person name="Salih N.S."/>
            <person name="Samson R.A."/>
            <person name="Sandor E."/>
            <person name="Sanguinetti M."/>
            <person name="Schuetze T."/>
            <person name="Sepcic K."/>
            <person name="Shelest E."/>
            <person name="Sherlock G."/>
            <person name="Sophianopoulou V."/>
            <person name="Squina F.M."/>
            <person name="Sun H."/>
            <person name="Susca A."/>
            <person name="Todd R.B."/>
            <person name="Tsang A."/>
            <person name="Unkles S.E."/>
            <person name="van de Wiele N."/>
            <person name="van Rossen-Uffink D."/>
            <person name="Oliveira J.V."/>
            <person name="Vesth T.C."/>
            <person name="Visser J."/>
            <person name="Yu J.-H."/>
            <person name="Zhou M."/>
            <person name="Andersen M.R."/>
            <person name="Archer D.B."/>
            <person name="Baker S.E."/>
            <person name="Benoit I."/>
            <person name="Brakhage A.A."/>
            <person name="Braus G.H."/>
            <person name="Fischer R."/>
            <person name="Frisvad J.C."/>
            <person name="Goldman G.H."/>
            <person name="Houbraken J."/>
            <person name="Oakley B."/>
            <person name="Pocsi I."/>
            <person name="Scazzocchio C."/>
            <person name="Seiboth B."/>
            <person name="vanKuyk P.A."/>
            <person name="Wortman J."/>
            <person name="Dyer P.S."/>
            <person name="Grigoriev I.V."/>
        </authorList>
    </citation>
    <scope>NUCLEOTIDE SEQUENCE [LARGE SCALE GENOMIC DNA]</scope>
    <source>
        <strain evidence="7">DTO 134E9</strain>
    </source>
</reference>
<dbReference type="GO" id="GO:0005666">
    <property type="term" value="C:RNA polymerase III complex"/>
    <property type="evidence" value="ECO:0007669"/>
    <property type="project" value="InterPro"/>
</dbReference>
<keyword evidence="3" id="KW-0804">Transcription</keyword>
<dbReference type="GO" id="GO:0003677">
    <property type="term" value="F:DNA binding"/>
    <property type="evidence" value="ECO:0007669"/>
    <property type="project" value="InterPro"/>
</dbReference>
<feature type="compositionally biased region" description="Basic and acidic residues" evidence="5">
    <location>
        <begin position="261"/>
        <end position="274"/>
    </location>
</feature>
<feature type="compositionally biased region" description="Low complexity" evidence="5">
    <location>
        <begin position="8"/>
        <end position="48"/>
    </location>
</feature>
<evidence type="ECO:0000313" key="6">
    <source>
        <dbReference type="EMBL" id="OJJ37539.1"/>
    </source>
</evidence>
<feature type="compositionally biased region" description="Basic and acidic residues" evidence="5">
    <location>
        <begin position="365"/>
        <end position="391"/>
    </location>
</feature>
<feature type="compositionally biased region" description="Basic and acidic residues" evidence="5">
    <location>
        <begin position="228"/>
        <end position="248"/>
    </location>
</feature>
<feature type="compositionally biased region" description="Basic and acidic residues" evidence="5">
    <location>
        <begin position="94"/>
        <end position="116"/>
    </location>
</feature>
<feature type="region of interest" description="Disordered" evidence="5">
    <location>
        <begin position="475"/>
        <end position="497"/>
    </location>
</feature>
<evidence type="ECO:0000256" key="4">
    <source>
        <dbReference type="ARBA" id="ARBA00023242"/>
    </source>
</evidence>
<accession>A0A1L9RRJ3</accession>
<feature type="compositionally biased region" description="Acidic residues" evidence="5">
    <location>
        <begin position="436"/>
        <end position="446"/>
    </location>
</feature>
<dbReference type="AlphaFoldDB" id="A0A1L9RRJ3"/>
<evidence type="ECO:0000313" key="7">
    <source>
        <dbReference type="Proteomes" id="UP000184383"/>
    </source>
</evidence>
<dbReference type="GeneID" id="63746559"/>
<feature type="compositionally biased region" description="Basic and acidic residues" evidence="5">
    <location>
        <begin position="342"/>
        <end position="355"/>
    </location>
</feature>
<feature type="compositionally biased region" description="Basic residues" evidence="5">
    <location>
        <begin position="84"/>
        <end position="93"/>
    </location>
</feature>
<dbReference type="EMBL" id="KV878211">
    <property type="protein sequence ID" value="OJJ37539.1"/>
    <property type="molecule type" value="Genomic_DNA"/>
</dbReference>
<feature type="compositionally biased region" description="Polar residues" evidence="5">
    <location>
        <begin position="51"/>
        <end position="62"/>
    </location>
</feature>
<comment type="subcellular location">
    <subcellularLocation>
        <location evidence="1">Nucleus</location>
    </subcellularLocation>
</comment>
<keyword evidence="7" id="KW-1185">Reference proteome</keyword>
<dbReference type="PANTHER" id="PTHR13408:SF0">
    <property type="entry name" value="DNA-DIRECTED RNA POLYMERASE III SUBUNIT RPC4"/>
    <property type="match status" value="1"/>
</dbReference>
<feature type="compositionally biased region" description="Basic and acidic residues" evidence="5">
    <location>
        <begin position="422"/>
        <end position="435"/>
    </location>
</feature>
<dbReference type="PANTHER" id="PTHR13408">
    <property type="entry name" value="DNA-DIRECTED RNA POLYMERASE III"/>
    <property type="match status" value="1"/>
</dbReference>
<dbReference type="GO" id="GO:0042797">
    <property type="term" value="P:tRNA transcription by RNA polymerase III"/>
    <property type="evidence" value="ECO:0007669"/>
    <property type="project" value="TreeGrafter"/>
</dbReference>
<proteinExistence type="predicted"/>
<dbReference type="Proteomes" id="UP000184383">
    <property type="component" value="Unassembled WGS sequence"/>
</dbReference>
<evidence type="ECO:0000256" key="5">
    <source>
        <dbReference type="SAM" id="MobiDB-lite"/>
    </source>
</evidence>